<evidence type="ECO:0000256" key="3">
    <source>
        <dbReference type="ARBA" id="ARBA00022989"/>
    </source>
</evidence>
<comment type="similarity">
    <text evidence="7">Belongs to the transglycosylase MltG family.</text>
</comment>
<comment type="subcellular location">
    <subcellularLocation>
        <location evidence="7">Cell membrane</location>
        <topology evidence="7">Single-pass membrane protein</topology>
    </subcellularLocation>
</comment>
<sequence>MNPHFKNRGDFILLIFGVLTAAILILFSFYFYRGLKPAGSDFSISLKIEKGQGLKEAAATLSRDKIIRSITVFKLYALFAGKAQYLKPGAYQLSGQMSAPEIINLLIEGPDQDVEIYIREGATVKEIDRILSAAAIIPKNSLVNLDFKNSELTDTYPQLKGIDSLEGLLYPDTYRFKINSSVEEAVRKFLNNFQDKIWPLVSQKNNWYEVLILASILEKEVPIFKDQQLVAGILNKRVSSGMPIQTDATIIYAKCQGDFLSCSERQLTKNDLKIDSPYNSYRKLGWPPTPIVNVNQMTVKAALDPTSSNYWYYLSAYQSKETIFSKTLEEHNKNRQQYLK</sequence>
<organism evidence="8 9">
    <name type="scientific">Candidatus Jorgensenbacteria bacterium RIFCSPLOWO2_12_FULL_42_11</name>
    <dbReference type="NCBI Taxonomy" id="1798473"/>
    <lineage>
        <taxon>Bacteria</taxon>
        <taxon>Candidatus Joergenseniibacteriota</taxon>
    </lineage>
</organism>
<comment type="caution">
    <text evidence="8">The sequence shown here is derived from an EMBL/GenBank/DDBJ whole genome shotgun (WGS) entry which is preliminary data.</text>
</comment>
<reference evidence="8 9" key="1">
    <citation type="journal article" date="2016" name="Nat. Commun.">
        <title>Thousands of microbial genomes shed light on interconnected biogeochemical processes in an aquifer system.</title>
        <authorList>
            <person name="Anantharaman K."/>
            <person name="Brown C.T."/>
            <person name="Hug L.A."/>
            <person name="Sharon I."/>
            <person name="Castelle C.J."/>
            <person name="Probst A.J."/>
            <person name="Thomas B.C."/>
            <person name="Singh A."/>
            <person name="Wilkins M.J."/>
            <person name="Karaoz U."/>
            <person name="Brodie E.L."/>
            <person name="Williams K.H."/>
            <person name="Hubbard S.S."/>
            <person name="Banfield J.F."/>
        </authorList>
    </citation>
    <scope>NUCLEOTIDE SEQUENCE [LARGE SCALE GENOMIC DNA]</scope>
</reference>
<dbReference type="STRING" id="1798473.A3G50_01490"/>
<protein>
    <recommendedName>
        <fullName evidence="7">Endolytic murein transglycosylase</fullName>
        <ecNumber evidence="7">4.2.2.29</ecNumber>
    </recommendedName>
    <alternativeName>
        <fullName evidence="7">Peptidoglycan lytic transglycosylase</fullName>
    </alternativeName>
    <alternativeName>
        <fullName evidence="7">Peptidoglycan polymerization terminase</fullName>
    </alternativeName>
</protein>
<evidence type="ECO:0000313" key="9">
    <source>
        <dbReference type="Proteomes" id="UP000176633"/>
    </source>
</evidence>
<dbReference type="Pfam" id="PF02618">
    <property type="entry name" value="YceG"/>
    <property type="match status" value="1"/>
</dbReference>
<keyword evidence="1 7" id="KW-1003">Cell membrane</keyword>
<dbReference type="HAMAP" id="MF_02065">
    <property type="entry name" value="MltG"/>
    <property type="match status" value="1"/>
</dbReference>
<dbReference type="InterPro" id="IPR003770">
    <property type="entry name" value="MLTG-like"/>
</dbReference>
<keyword evidence="2 7" id="KW-0812">Transmembrane</keyword>
<feature type="site" description="Important for catalytic activity" evidence="7">
    <location>
        <position position="220"/>
    </location>
</feature>
<dbReference type="EC" id="4.2.2.29" evidence="7"/>
<keyword evidence="4 7" id="KW-0472">Membrane</keyword>
<dbReference type="PANTHER" id="PTHR30518">
    <property type="entry name" value="ENDOLYTIC MUREIN TRANSGLYCOSYLASE"/>
    <property type="match status" value="1"/>
</dbReference>
<feature type="transmembrane region" description="Helical" evidence="7">
    <location>
        <begin position="12"/>
        <end position="32"/>
    </location>
</feature>
<name>A0A1F6C289_9BACT</name>
<evidence type="ECO:0000256" key="7">
    <source>
        <dbReference type="HAMAP-Rule" id="MF_02065"/>
    </source>
</evidence>
<comment type="catalytic activity">
    <reaction evidence="7">
        <text>a peptidoglycan chain = a peptidoglycan chain with N-acetyl-1,6-anhydromuramyl-[peptide] at the reducing end + a peptidoglycan chain with N-acetylglucosamine at the non-reducing end.</text>
        <dbReference type="EC" id="4.2.2.29"/>
    </reaction>
</comment>
<keyword evidence="5 7" id="KW-0456">Lyase</keyword>
<dbReference type="Gene3D" id="3.30.1490.480">
    <property type="entry name" value="Endolytic murein transglycosylase"/>
    <property type="match status" value="1"/>
</dbReference>
<gene>
    <name evidence="7" type="primary">mltG</name>
    <name evidence="8" type="ORF">A3G50_01490</name>
</gene>
<keyword evidence="6 7" id="KW-0961">Cell wall biogenesis/degradation</keyword>
<dbReference type="GO" id="GO:0008932">
    <property type="term" value="F:lytic endotransglycosylase activity"/>
    <property type="evidence" value="ECO:0007669"/>
    <property type="project" value="UniProtKB-UniRule"/>
</dbReference>
<dbReference type="GO" id="GO:0009252">
    <property type="term" value="P:peptidoglycan biosynthetic process"/>
    <property type="evidence" value="ECO:0007669"/>
    <property type="project" value="UniProtKB-UniRule"/>
</dbReference>
<dbReference type="NCBIfam" id="TIGR00247">
    <property type="entry name" value="endolytic transglycosylase MltG"/>
    <property type="match status" value="1"/>
</dbReference>
<evidence type="ECO:0000256" key="1">
    <source>
        <dbReference type="ARBA" id="ARBA00022475"/>
    </source>
</evidence>
<accession>A0A1F6C289</accession>
<dbReference type="GO" id="GO:0071555">
    <property type="term" value="P:cell wall organization"/>
    <property type="evidence" value="ECO:0007669"/>
    <property type="project" value="UniProtKB-KW"/>
</dbReference>
<dbReference type="EMBL" id="MFKM01000017">
    <property type="protein sequence ID" value="OGG43325.1"/>
    <property type="molecule type" value="Genomic_DNA"/>
</dbReference>
<dbReference type="GO" id="GO:0005886">
    <property type="term" value="C:plasma membrane"/>
    <property type="evidence" value="ECO:0007669"/>
    <property type="project" value="UniProtKB-SubCell"/>
</dbReference>
<evidence type="ECO:0000313" key="8">
    <source>
        <dbReference type="EMBL" id="OGG43325.1"/>
    </source>
</evidence>
<evidence type="ECO:0000256" key="5">
    <source>
        <dbReference type="ARBA" id="ARBA00023239"/>
    </source>
</evidence>
<evidence type="ECO:0000256" key="6">
    <source>
        <dbReference type="ARBA" id="ARBA00023316"/>
    </source>
</evidence>
<evidence type="ECO:0000256" key="2">
    <source>
        <dbReference type="ARBA" id="ARBA00022692"/>
    </source>
</evidence>
<dbReference type="AlphaFoldDB" id="A0A1F6C289"/>
<evidence type="ECO:0000256" key="4">
    <source>
        <dbReference type="ARBA" id="ARBA00023136"/>
    </source>
</evidence>
<keyword evidence="3 7" id="KW-1133">Transmembrane helix</keyword>
<comment type="function">
    <text evidence="7">Functions as a peptidoglycan terminase that cleaves nascent peptidoglycan strands endolytically to terminate their elongation.</text>
</comment>
<proteinExistence type="inferred from homology"/>
<dbReference type="PANTHER" id="PTHR30518:SF2">
    <property type="entry name" value="ENDOLYTIC MUREIN TRANSGLYCOSYLASE"/>
    <property type="match status" value="1"/>
</dbReference>
<dbReference type="Proteomes" id="UP000176633">
    <property type="component" value="Unassembled WGS sequence"/>
</dbReference>